<evidence type="ECO:0000256" key="5">
    <source>
        <dbReference type="ARBA" id="ARBA00022692"/>
    </source>
</evidence>
<keyword evidence="6" id="KW-0472">Membrane</keyword>
<feature type="chain" id="PRO_5044425585" evidence="9">
    <location>
        <begin position="25"/>
        <end position="452"/>
    </location>
</feature>
<dbReference type="GO" id="GO:0015288">
    <property type="term" value="F:porin activity"/>
    <property type="evidence" value="ECO:0007669"/>
    <property type="project" value="TreeGrafter"/>
</dbReference>
<keyword evidence="9" id="KW-0732">Signal</keyword>
<keyword evidence="5" id="KW-0812">Transmembrane</keyword>
<keyword evidence="4" id="KW-1134">Transmembrane beta strand</keyword>
<dbReference type="InterPro" id="IPR010130">
    <property type="entry name" value="T1SS_OMP_TolC"/>
</dbReference>
<gene>
    <name evidence="10" type="ORF">BPA30113_03428</name>
</gene>
<dbReference type="InterPro" id="IPR003423">
    <property type="entry name" value="OMP_efflux"/>
</dbReference>
<dbReference type="AlphaFoldDB" id="A0A6J5E1L7"/>
<evidence type="ECO:0000313" key="10">
    <source>
        <dbReference type="EMBL" id="VWB75403.1"/>
    </source>
</evidence>
<evidence type="ECO:0000256" key="8">
    <source>
        <dbReference type="SAM" id="Coils"/>
    </source>
</evidence>
<name>A0A6J5E1L7_9BURK</name>
<dbReference type="GO" id="GO:0009279">
    <property type="term" value="C:cell outer membrane"/>
    <property type="evidence" value="ECO:0007669"/>
    <property type="project" value="UniProtKB-SubCell"/>
</dbReference>
<feature type="coiled-coil region" evidence="8">
    <location>
        <begin position="324"/>
        <end position="351"/>
    </location>
</feature>
<feature type="signal peptide" evidence="9">
    <location>
        <begin position="1"/>
        <end position="24"/>
    </location>
</feature>
<organism evidence="10 11">
    <name type="scientific">Burkholderia paludis</name>
    <dbReference type="NCBI Taxonomy" id="1506587"/>
    <lineage>
        <taxon>Bacteria</taxon>
        <taxon>Pseudomonadati</taxon>
        <taxon>Pseudomonadota</taxon>
        <taxon>Betaproteobacteria</taxon>
        <taxon>Burkholderiales</taxon>
        <taxon>Burkholderiaceae</taxon>
        <taxon>Burkholderia</taxon>
        <taxon>Burkholderia cepacia complex</taxon>
    </lineage>
</organism>
<evidence type="ECO:0000256" key="1">
    <source>
        <dbReference type="ARBA" id="ARBA00004442"/>
    </source>
</evidence>
<dbReference type="Gene3D" id="1.20.1600.10">
    <property type="entry name" value="Outer membrane efflux proteins (OEP)"/>
    <property type="match status" value="1"/>
</dbReference>
<dbReference type="PANTHER" id="PTHR30026">
    <property type="entry name" value="OUTER MEMBRANE PROTEIN TOLC"/>
    <property type="match status" value="1"/>
</dbReference>
<dbReference type="RefSeq" id="WP_031397142.1">
    <property type="nucleotide sequence ID" value="NZ_CABVQD010000010.1"/>
</dbReference>
<dbReference type="Pfam" id="PF02321">
    <property type="entry name" value="OEP"/>
    <property type="match status" value="2"/>
</dbReference>
<keyword evidence="8" id="KW-0175">Coiled coil</keyword>
<sequence>MISTRFLRLVAVLGWLGAVWPAHAADLLDAVNAALRFDAGIGAARNAQLAGREKRWQGLAGLLPRAELNGNYTKQDQPTASYAAAVRRHSAAAVLTQPLFDVARVADFKRGGTLADQADIEYEKAWQALINDVANAYFDVLYGREVLQAAEAAQQAFRTQFDQAQAALRLGDGTRTDVDEARANLDEALARKVGAQTDLAVANGTLQRLTGLSDAELEPIAWSCARQAAPSDLMAAMDEAARDNVDVRIAGKQLDQSQADIVAAAGAHLPVVNLQASYGTNWSRGANENGLDTIFGTTSKTRSSTIGVTVTIPLFAGGGPLSASREAYRRRDQARDVLEDARRKAREQARAAYLGITNGLALIRAQERALASADGKVKSTRLGREVGLRTQIDELNAQQRYFEAIRDLADARYRYLRARLRLSTALGALGDGDIAAIACRADSRPPVAGSRS</sequence>
<dbReference type="Proteomes" id="UP000494330">
    <property type="component" value="Unassembled WGS sequence"/>
</dbReference>
<dbReference type="PANTHER" id="PTHR30026:SF20">
    <property type="entry name" value="OUTER MEMBRANE PROTEIN TOLC"/>
    <property type="match status" value="1"/>
</dbReference>
<dbReference type="NCBIfam" id="TIGR01844">
    <property type="entry name" value="type_I_sec_TolC"/>
    <property type="match status" value="1"/>
</dbReference>
<keyword evidence="7" id="KW-0998">Cell outer membrane</keyword>
<comment type="similarity">
    <text evidence="2">Belongs to the outer membrane factor (OMF) (TC 1.B.17) family.</text>
</comment>
<proteinExistence type="inferred from homology"/>
<accession>A0A6J5E1L7</accession>
<keyword evidence="11" id="KW-1185">Reference proteome</keyword>
<comment type="subcellular location">
    <subcellularLocation>
        <location evidence="1">Cell outer membrane</location>
    </subcellularLocation>
</comment>
<dbReference type="InterPro" id="IPR051906">
    <property type="entry name" value="TolC-like"/>
</dbReference>
<dbReference type="GO" id="GO:0015562">
    <property type="term" value="F:efflux transmembrane transporter activity"/>
    <property type="evidence" value="ECO:0007669"/>
    <property type="project" value="InterPro"/>
</dbReference>
<dbReference type="GO" id="GO:1990281">
    <property type="term" value="C:efflux pump complex"/>
    <property type="evidence" value="ECO:0007669"/>
    <property type="project" value="TreeGrafter"/>
</dbReference>
<evidence type="ECO:0000256" key="3">
    <source>
        <dbReference type="ARBA" id="ARBA00022448"/>
    </source>
</evidence>
<evidence type="ECO:0000256" key="9">
    <source>
        <dbReference type="SAM" id="SignalP"/>
    </source>
</evidence>
<evidence type="ECO:0000313" key="11">
    <source>
        <dbReference type="Proteomes" id="UP000494330"/>
    </source>
</evidence>
<keyword evidence="3" id="KW-0813">Transport</keyword>
<evidence type="ECO:0000256" key="7">
    <source>
        <dbReference type="ARBA" id="ARBA00023237"/>
    </source>
</evidence>
<evidence type="ECO:0000256" key="2">
    <source>
        <dbReference type="ARBA" id="ARBA00007613"/>
    </source>
</evidence>
<evidence type="ECO:0000256" key="6">
    <source>
        <dbReference type="ARBA" id="ARBA00023136"/>
    </source>
</evidence>
<evidence type="ECO:0000256" key="4">
    <source>
        <dbReference type="ARBA" id="ARBA00022452"/>
    </source>
</evidence>
<protein>
    <submittedName>
        <fullName evidence="10">Channel protein TolC</fullName>
    </submittedName>
</protein>
<reference evidence="10 11" key="1">
    <citation type="submission" date="2019-09" db="EMBL/GenBank/DDBJ databases">
        <authorList>
            <person name="Depoorter E."/>
        </authorList>
    </citation>
    <scope>NUCLEOTIDE SEQUENCE [LARGE SCALE GENOMIC DNA]</scope>
    <source>
        <strain evidence="10">LMG 30113</strain>
    </source>
</reference>
<dbReference type="SUPFAM" id="SSF56954">
    <property type="entry name" value="Outer membrane efflux proteins (OEP)"/>
    <property type="match status" value="1"/>
</dbReference>
<dbReference type="EMBL" id="CABVQD010000010">
    <property type="protein sequence ID" value="VWB75403.1"/>
    <property type="molecule type" value="Genomic_DNA"/>
</dbReference>